<evidence type="ECO:0000256" key="1">
    <source>
        <dbReference type="SAM" id="MobiDB-lite"/>
    </source>
</evidence>
<feature type="compositionally biased region" description="Polar residues" evidence="1">
    <location>
        <begin position="106"/>
        <end position="126"/>
    </location>
</feature>
<sequence length="307" mass="34021">MEEGSEYYVLRKGNTVAVYKSLSECQAQSGSSVCDAAVSVYKGLAWSKKYEEYLMSHGLKNPLYTIDASDLNKDLFDSLVPCPFQDGVGSSSDPHTDLKRKGPVPDSQSPSSNMQHAIDSGSSGQNKKLCNRNEYHIDKPIIWPNQFRLLEPIDETPALKPNNALCILHFDGASKGNPGKAGAGALLKTEDGRLICRLSEGLGVVTNNVAEYKALLLGLRHALMKGFKRVDVQGDSMLVVMQVQGKWKVKHQDMIKLCKEVNEVKKRFNYFNIQHVRREFNSDADHQANLAIELRDGQVTEVCGDGF</sequence>
<dbReference type="InterPro" id="IPR036397">
    <property type="entry name" value="RNaseH_sf"/>
</dbReference>
<dbReference type="AlphaFoldDB" id="A0AAV8ED68"/>
<dbReference type="Gene3D" id="3.30.420.10">
    <property type="entry name" value="Ribonuclease H-like superfamily/Ribonuclease H"/>
    <property type="match status" value="1"/>
</dbReference>
<proteinExistence type="predicted"/>
<keyword evidence="4" id="KW-1185">Reference proteome</keyword>
<dbReference type="CDD" id="cd09279">
    <property type="entry name" value="RNase_HI_like"/>
    <property type="match status" value="1"/>
</dbReference>
<dbReference type="InterPro" id="IPR002156">
    <property type="entry name" value="RNaseH_domain"/>
</dbReference>
<dbReference type="FunFam" id="3.30.420.10:FF:000076">
    <property type="entry name" value="RBR-type E3 ubiquitin transferase"/>
    <property type="match status" value="1"/>
</dbReference>
<dbReference type="Pfam" id="PF13456">
    <property type="entry name" value="RVT_3"/>
    <property type="match status" value="1"/>
</dbReference>
<dbReference type="Proteomes" id="UP001140206">
    <property type="component" value="Chromosome 3"/>
</dbReference>
<comment type="caution">
    <text evidence="3">The sequence shown here is derived from an EMBL/GenBank/DDBJ whole genome shotgun (WGS) entry which is preliminary data.</text>
</comment>
<dbReference type="EMBL" id="JAMFTS010000003">
    <property type="protein sequence ID" value="KAJ4777570.1"/>
    <property type="molecule type" value="Genomic_DNA"/>
</dbReference>
<dbReference type="InterPro" id="IPR012337">
    <property type="entry name" value="RNaseH-like_sf"/>
</dbReference>
<accession>A0AAV8ED68</accession>
<evidence type="ECO:0000313" key="4">
    <source>
        <dbReference type="Proteomes" id="UP001140206"/>
    </source>
</evidence>
<dbReference type="GO" id="GO:0004523">
    <property type="term" value="F:RNA-DNA hybrid ribonuclease activity"/>
    <property type="evidence" value="ECO:0007669"/>
    <property type="project" value="InterPro"/>
</dbReference>
<feature type="domain" description="RNase H type-1" evidence="2">
    <location>
        <begin position="162"/>
        <end position="293"/>
    </location>
</feature>
<dbReference type="PANTHER" id="PTHR46387">
    <property type="entry name" value="POLYNUCLEOTIDYL TRANSFERASE, RIBONUCLEASE H-LIKE SUPERFAMILY PROTEIN"/>
    <property type="match status" value="1"/>
</dbReference>
<reference evidence="3" key="1">
    <citation type="submission" date="2022-08" db="EMBL/GenBank/DDBJ databases">
        <authorList>
            <person name="Marques A."/>
        </authorList>
    </citation>
    <scope>NUCLEOTIDE SEQUENCE</scope>
    <source>
        <strain evidence="3">RhyPub2mFocal</strain>
        <tissue evidence="3">Leaves</tissue>
    </source>
</reference>
<protein>
    <submittedName>
        <fullName evidence="3">RNase H family protein</fullName>
    </submittedName>
</protein>
<dbReference type="PROSITE" id="PS50879">
    <property type="entry name" value="RNASE_H_1"/>
    <property type="match status" value="1"/>
</dbReference>
<dbReference type="PANTHER" id="PTHR46387:SF2">
    <property type="entry name" value="RIBONUCLEASE HI"/>
    <property type="match status" value="1"/>
</dbReference>
<evidence type="ECO:0000313" key="3">
    <source>
        <dbReference type="EMBL" id="KAJ4777570.1"/>
    </source>
</evidence>
<gene>
    <name evidence="3" type="ORF">LUZ62_061827</name>
</gene>
<feature type="region of interest" description="Disordered" evidence="1">
    <location>
        <begin position="88"/>
        <end position="126"/>
    </location>
</feature>
<evidence type="ECO:0000259" key="2">
    <source>
        <dbReference type="PROSITE" id="PS50879"/>
    </source>
</evidence>
<name>A0AAV8ED68_9POAL</name>
<organism evidence="3 4">
    <name type="scientific">Rhynchospora pubera</name>
    <dbReference type="NCBI Taxonomy" id="906938"/>
    <lineage>
        <taxon>Eukaryota</taxon>
        <taxon>Viridiplantae</taxon>
        <taxon>Streptophyta</taxon>
        <taxon>Embryophyta</taxon>
        <taxon>Tracheophyta</taxon>
        <taxon>Spermatophyta</taxon>
        <taxon>Magnoliopsida</taxon>
        <taxon>Liliopsida</taxon>
        <taxon>Poales</taxon>
        <taxon>Cyperaceae</taxon>
        <taxon>Cyperoideae</taxon>
        <taxon>Rhynchosporeae</taxon>
        <taxon>Rhynchospora</taxon>
    </lineage>
</organism>
<dbReference type="SUPFAM" id="SSF53098">
    <property type="entry name" value="Ribonuclease H-like"/>
    <property type="match status" value="1"/>
</dbReference>
<dbReference type="GO" id="GO:0003676">
    <property type="term" value="F:nucleic acid binding"/>
    <property type="evidence" value="ECO:0007669"/>
    <property type="project" value="InterPro"/>
</dbReference>